<sequence>MTRASSRERRGAIRRAAAAYAARRPGLEVATGLFVEMITDLLDDAGINYLTVTGRTKTVESYVGKAERILRAQPHRSDLDALIREEITDEIGVRVITYVLGDVSAVADLLRQEFAVLDDRDLGLETARAGRFGYSSRHLLVAVDASRSIPASYEPVRRLTASVQVRTVLQHAWAEFEHDIRYKGTVPDEYASDLDRRFTLAAGLLDLADREFAAIRDRLQLALPEEPTEDEDDAEEAAEVSEAVAGLEGVTRRTGPRIGAQDLAKFLATTYTDAGWSRGDHYDWIAGLLADLGIGAVEQLEQVLGGVDESQVSSRMGYKYPPGAVRRLDDALLAVYGEDYITLPGNAHRVASLEARLARLRGDTGSTASA</sequence>
<evidence type="ECO:0000313" key="3">
    <source>
        <dbReference type="Proteomes" id="UP000019494"/>
    </source>
</evidence>
<dbReference type="SMART" id="SM00954">
    <property type="entry name" value="RelA_SpoT"/>
    <property type="match status" value="1"/>
</dbReference>
<organism evidence="2 3">
    <name type="scientific">Intrasporangium chromatireducens Q5-1</name>
    <dbReference type="NCBI Taxonomy" id="584657"/>
    <lineage>
        <taxon>Bacteria</taxon>
        <taxon>Bacillati</taxon>
        <taxon>Actinomycetota</taxon>
        <taxon>Actinomycetes</taxon>
        <taxon>Micrococcales</taxon>
        <taxon>Intrasporangiaceae</taxon>
        <taxon>Intrasporangium</taxon>
    </lineage>
</organism>
<keyword evidence="3" id="KW-1185">Reference proteome</keyword>
<name>W9GF52_9MICO</name>
<evidence type="ECO:0000313" key="2">
    <source>
        <dbReference type="EMBL" id="EWT03847.1"/>
    </source>
</evidence>
<dbReference type="Proteomes" id="UP000019494">
    <property type="component" value="Unassembled WGS sequence"/>
</dbReference>
<feature type="domain" description="RelA/SpoT" evidence="1">
    <location>
        <begin position="54"/>
        <end position="188"/>
    </location>
</feature>
<comment type="caution">
    <text evidence="2">The sequence shown here is derived from an EMBL/GenBank/DDBJ whole genome shotgun (WGS) entry which is preliminary data.</text>
</comment>
<dbReference type="AlphaFoldDB" id="W9GF52"/>
<accession>W9GF52</accession>
<evidence type="ECO:0000259" key="1">
    <source>
        <dbReference type="SMART" id="SM00954"/>
    </source>
</evidence>
<keyword evidence="2" id="KW-0808">Transferase</keyword>
<dbReference type="EMBL" id="AWQS01000427">
    <property type="protein sequence ID" value="EWT03847.1"/>
    <property type="molecule type" value="Genomic_DNA"/>
</dbReference>
<dbReference type="GO" id="GO:0015969">
    <property type="term" value="P:guanosine tetraphosphate metabolic process"/>
    <property type="evidence" value="ECO:0007669"/>
    <property type="project" value="InterPro"/>
</dbReference>
<dbReference type="PANTHER" id="PTHR41773">
    <property type="entry name" value="GTP PYROPHOSPHATASE-RELATED"/>
    <property type="match status" value="1"/>
</dbReference>
<dbReference type="PATRIC" id="fig|584657.3.peg.4275"/>
<dbReference type="SUPFAM" id="SSF81301">
    <property type="entry name" value="Nucleotidyltransferase"/>
    <property type="match status" value="1"/>
</dbReference>
<dbReference type="Pfam" id="PF04607">
    <property type="entry name" value="RelA_SpoT"/>
    <property type="match status" value="1"/>
</dbReference>
<dbReference type="InterPro" id="IPR007685">
    <property type="entry name" value="RelA_SpoT"/>
</dbReference>
<dbReference type="Gene3D" id="3.30.460.10">
    <property type="entry name" value="Beta Polymerase, domain 2"/>
    <property type="match status" value="1"/>
</dbReference>
<dbReference type="Gene3D" id="1.10.287.860">
    <property type="entry name" value="Nucleotidyltransferase"/>
    <property type="match status" value="1"/>
</dbReference>
<dbReference type="GO" id="GO:0016301">
    <property type="term" value="F:kinase activity"/>
    <property type="evidence" value="ECO:0007669"/>
    <property type="project" value="UniProtKB-KW"/>
</dbReference>
<reference evidence="3" key="1">
    <citation type="submission" date="2013-08" db="EMBL/GenBank/DDBJ databases">
        <title>Intrasporangium oryzae NRRL B-24470.</title>
        <authorList>
            <person name="Liu H."/>
            <person name="Wang G."/>
        </authorList>
    </citation>
    <scope>NUCLEOTIDE SEQUENCE [LARGE SCALE GENOMIC DNA]</scope>
    <source>
        <strain evidence="3">Q5-1</strain>
    </source>
</reference>
<dbReference type="RefSeq" id="WP_034722497.1">
    <property type="nucleotide sequence ID" value="NZ_AWQS01000427.1"/>
</dbReference>
<dbReference type="PANTHER" id="PTHR41773:SF1">
    <property type="entry name" value="RELA_SPOT DOMAIN-CONTAINING PROTEIN"/>
    <property type="match status" value="1"/>
</dbReference>
<dbReference type="CDD" id="cd05399">
    <property type="entry name" value="NT_Rel-Spo_like"/>
    <property type="match status" value="1"/>
</dbReference>
<gene>
    <name evidence="2" type="ORF">N864_18075</name>
</gene>
<keyword evidence="2" id="KW-0418">Kinase</keyword>
<dbReference type="InterPro" id="IPR043519">
    <property type="entry name" value="NT_sf"/>
</dbReference>
<proteinExistence type="predicted"/>
<protein>
    <submittedName>
        <fullName evidence="2">GTP pyrophosphokinase</fullName>
    </submittedName>
</protein>